<dbReference type="Proteomes" id="UP000070133">
    <property type="component" value="Unassembled WGS sequence"/>
</dbReference>
<organism evidence="1 2">
    <name type="scientific">Pseudocercospora eumusae</name>
    <dbReference type="NCBI Taxonomy" id="321146"/>
    <lineage>
        <taxon>Eukaryota</taxon>
        <taxon>Fungi</taxon>
        <taxon>Dikarya</taxon>
        <taxon>Ascomycota</taxon>
        <taxon>Pezizomycotina</taxon>
        <taxon>Dothideomycetes</taxon>
        <taxon>Dothideomycetidae</taxon>
        <taxon>Mycosphaerellales</taxon>
        <taxon>Mycosphaerellaceae</taxon>
        <taxon>Pseudocercospora</taxon>
    </lineage>
</organism>
<comment type="caution">
    <text evidence="1">The sequence shown here is derived from an EMBL/GenBank/DDBJ whole genome shotgun (WGS) entry which is preliminary data.</text>
</comment>
<reference evidence="1 2" key="1">
    <citation type="submission" date="2015-07" db="EMBL/GenBank/DDBJ databases">
        <title>Comparative genomics of the Sigatoka disease complex on banana suggests a link between parallel evolutionary changes in Pseudocercospora fijiensis and Pseudocercospora eumusae and increased virulence on the banana host.</title>
        <authorList>
            <person name="Chang T.-C."/>
            <person name="Salvucci A."/>
            <person name="Crous P.W."/>
            <person name="Stergiopoulos I."/>
        </authorList>
    </citation>
    <scope>NUCLEOTIDE SEQUENCE [LARGE SCALE GENOMIC DNA]</scope>
    <source>
        <strain evidence="1 2">CBS 114824</strain>
    </source>
</reference>
<dbReference type="AlphaFoldDB" id="A0A139H232"/>
<protein>
    <submittedName>
        <fullName evidence="1">Uncharacterized protein</fullName>
    </submittedName>
</protein>
<proteinExistence type="predicted"/>
<keyword evidence="2" id="KW-1185">Reference proteome</keyword>
<sequence length="64" mass="6954">MSGFEIVHGLHGINAAKELADGCWAVQTADYDTDLAVKCLAQVNHFNQEPTRLISATTRITRGP</sequence>
<dbReference type="EMBL" id="LFZN01000174">
    <property type="protein sequence ID" value="KXS96471.1"/>
    <property type="molecule type" value="Genomic_DNA"/>
</dbReference>
<gene>
    <name evidence="1" type="ORF">AC578_3252</name>
</gene>
<name>A0A139H232_9PEZI</name>
<accession>A0A139H232</accession>
<evidence type="ECO:0000313" key="1">
    <source>
        <dbReference type="EMBL" id="KXS96471.1"/>
    </source>
</evidence>
<evidence type="ECO:0000313" key="2">
    <source>
        <dbReference type="Proteomes" id="UP000070133"/>
    </source>
</evidence>